<evidence type="ECO:0000313" key="2">
    <source>
        <dbReference type="EMBL" id="AOH87271.1"/>
    </source>
</evidence>
<keyword evidence="2" id="KW-0614">Plasmid</keyword>
<keyword evidence="1" id="KW-0732">Signal</keyword>
<geneLocation type="plasmid" evidence="3"/>
<accession>A0A1B3ZIM0</accession>
<sequence length="144" mass="15536">MKGAKITALALAVVAAAFAPATSVAAQTSVTREACAAKLRETGARFEEMSALMTAEADYADAHGGEFTPEMTRDFIAWYAKKRGRPGSDLPALHETTLTPAQRASKQAAADRFARQRMQDRQATMATLERDAKQFCARVKDGPN</sequence>
<evidence type="ECO:0000313" key="3">
    <source>
        <dbReference type="Proteomes" id="UP000094256"/>
    </source>
</evidence>
<organism evidence="2 3">
    <name type="scientific">Sphingomonas panacis</name>
    <dbReference type="NCBI Taxonomy" id="1560345"/>
    <lineage>
        <taxon>Bacteria</taxon>
        <taxon>Pseudomonadati</taxon>
        <taxon>Pseudomonadota</taxon>
        <taxon>Alphaproteobacteria</taxon>
        <taxon>Sphingomonadales</taxon>
        <taxon>Sphingomonadaceae</taxon>
        <taxon>Sphingomonas</taxon>
    </lineage>
</organism>
<dbReference type="Proteomes" id="UP000094256">
    <property type="component" value="Plasmid unnamed"/>
</dbReference>
<gene>
    <name evidence="2" type="ORF">AWL63_24285</name>
</gene>
<dbReference type="AlphaFoldDB" id="A0A1B3ZIM0"/>
<proteinExistence type="predicted"/>
<protein>
    <submittedName>
        <fullName evidence="2">Uncharacterized protein</fullName>
    </submittedName>
</protein>
<keyword evidence="3" id="KW-1185">Reference proteome</keyword>
<dbReference type="KEGG" id="span:AWL63_24285"/>
<feature type="chain" id="PRO_5008556576" evidence="1">
    <location>
        <begin position="26"/>
        <end position="144"/>
    </location>
</feature>
<feature type="signal peptide" evidence="1">
    <location>
        <begin position="1"/>
        <end position="25"/>
    </location>
</feature>
<reference evidence="2 3" key="1">
    <citation type="submission" date="2016-01" db="EMBL/GenBank/DDBJ databases">
        <title>Complete genome and mega plasmid sequence of Sphingomonas panacis DCY99 elicits systemic resistance in rice to Xanthomonas oryzae.</title>
        <authorList>
            <person name="Kim Y.J."/>
            <person name="Yang D.C."/>
            <person name="Sing P."/>
        </authorList>
    </citation>
    <scope>NUCLEOTIDE SEQUENCE [LARGE SCALE GENOMIC DNA]</scope>
    <source>
        <strain evidence="2 3">DCY99</strain>
        <plasmid evidence="3">Plasmid</plasmid>
    </source>
</reference>
<name>A0A1B3ZIM0_9SPHN</name>
<evidence type="ECO:0000256" key="1">
    <source>
        <dbReference type="SAM" id="SignalP"/>
    </source>
</evidence>
<dbReference type="EMBL" id="CP014169">
    <property type="protein sequence ID" value="AOH87271.1"/>
    <property type="molecule type" value="Genomic_DNA"/>
</dbReference>